<gene>
    <name evidence="4" type="ORF">JOC54_001830</name>
</gene>
<dbReference type="InterPro" id="IPR011042">
    <property type="entry name" value="6-blade_b-propeller_TolB-like"/>
</dbReference>
<evidence type="ECO:0000313" key="4">
    <source>
        <dbReference type="EMBL" id="MBM7838574.1"/>
    </source>
</evidence>
<dbReference type="Proteomes" id="UP001179280">
    <property type="component" value="Unassembled WGS sequence"/>
</dbReference>
<organism evidence="4 5">
    <name type="scientific">Shouchella xiaoxiensis</name>
    <dbReference type="NCBI Taxonomy" id="766895"/>
    <lineage>
        <taxon>Bacteria</taxon>
        <taxon>Bacillati</taxon>
        <taxon>Bacillota</taxon>
        <taxon>Bacilli</taxon>
        <taxon>Bacillales</taxon>
        <taxon>Bacillaceae</taxon>
        <taxon>Shouchella</taxon>
    </lineage>
</organism>
<dbReference type="SUPFAM" id="SSF53474">
    <property type="entry name" value="alpha/beta-Hydrolases"/>
    <property type="match status" value="1"/>
</dbReference>
<dbReference type="EMBL" id="JAFBCV010000004">
    <property type="protein sequence ID" value="MBM7838574.1"/>
    <property type="molecule type" value="Genomic_DNA"/>
</dbReference>
<keyword evidence="5" id="KW-1185">Reference proteome</keyword>
<sequence>MKQLQADSLYEFKTVTSPNFSADGEMVVSVVTSIDKETNEYHAHLHVNKVNSNEPAVQITFGETKNSMPKWSPVDDKLAFLSNRAGKMQLYVKEGLAEARKVTDENNGITSFFWSPDGKKLAYTTYYKEEAKVDKAFPKPVHIEKMKYKSDARGLHDESILRVVAVDVITGKKTWLTEADFDTQLLGFSADSTAVLVARDKSEDRDFSFTADVCLIDLVSKEETKITDEPMAVSGAAVSPNGKLVVLLGHYREFENATLPSLYLFDLETNQKRLLNDGRDILIGDLAIGDFLQNTGANQVIFNEESNAIYALVSSEGAVNVWSFHLDGKVEQHSETTGHINGFTLNQKNLYVTYSDSVNPSELFQLENGELKRVTVLNKGIEETFQLNKPEKIKLERADGTKVEGWLMKPNTYKDGATFPLILEVHGGPHAMYAHTYFHEFQMLTAKGYGVLYTNPRGSHGYGQAFVDAVRGDYGGGDFDDLMDVLDYAIETNTWIDPDRIGLTGGSYGGFMTNWAVGHTNRFKAAVTQRSISNWISFHGVSDIGYYFTDWQIKADLNDLDTLWKHSPLRYVNAVETPLLILHGENDLRCPIEQAEQLYIELKKRNKTTEFIRFPEANHELSRSGKPNLRIERLNAISNWFDRYL</sequence>
<dbReference type="Gene3D" id="3.40.50.1820">
    <property type="entry name" value="alpha/beta hydrolase"/>
    <property type="match status" value="1"/>
</dbReference>
<accession>A0ABS2SSU9</accession>
<keyword evidence="2" id="KW-0720">Serine protease</keyword>
<proteinExistence type="predicted"/>
<evidence type="ECO:0000313" key="5">
    <source>
        <dbReference type="Proteomes" id="UP001179280"/>
    </source>
</evidence>
<name>A0ABS2SSU9_9BACI</name>
<dbReference type="Gene3D" id="2.120.10.30">
    <property type="entry name" value="TolB, C-terminal domain"/>
    <property type="match status" value="2"/>
</dbReference>
<reference evidence="4" key="1">
    <citation type="submission" date="2021-01" db="EMBL/GenBank/DDBJ databases">
        <title>Genomic Encyclopedia of Type Strains, Phase IV (KMG-IV): sequencing the most valuable type-strain genomes for metagenomic binning, comparative biology and taxonomic classification.</title>
        <authorList>
            <person name="Goeker M."/>
        </authorList>
    </citation>
    <scope>NUCLEOTIDE SEQUENCE</scope>
    <source>
        <strain evidence="4">DSM 21943</strain>
    </source>
</reference>
<evidence type="ECO:0000256" key="1">
    <source>
        <dbReference type="ARBA" id="ARBA00022801"/>
    </source>
</evidence>
<evidence type="ECO:0000256" key="2">
    <source>
        <dbReference type="ARBA" id="ARBA00022825"/>
    </source>
</evidence>
<dbReference type="PANTHER" id="PTHR42776">
    <property type="entry name" value="SERINE PEPTIDASE S9 FAMILY MEMBER"/>
    <property type="match status" value="1"/>
</dbReference>
<keyword evidence="2" id="KW-0645">Protease</keyword>
<evidence type="ECO:0000259" key="3">
    <source>
        <dbReference type="Pfam" id="PF00326"/>
    </source>
</evidence>
<keyword evidence="1 4" id="KW-0378">Hydrolase</keyword>
<dbReference type="PANTHER" id="PTHR42776:SF27">
    <property type="entry name" value="DIPEPTIDYL PEPTIDASE FAMILY MEMBER 6"/>
    <property type="match status" value="1"/>
</dbReference>
<dbReference type="Pfam" id="PF07676">
    <property type="entry name" value="PD40"/>
    <property type="match status" value="2"/>
</dbReference>
<dbReference type="InterPro" id="IPR011659">
    <property type="entry name" value="WD40"/>
</dbReference>
<dbReference type="Pfam" id="PF00326">
    <property type="entry name" value="Peptidase_S9"/>
    <property type="match status" value="1"/>
</dbReference>
<dbReference type="InterPro" id="IPR029058">
    <property type="entry name" value="AB_hydrolase_fold"/>
</dbReference>
<dbReference type="RefSeq" id="WP_204465780.1">
    <property type="nucleotide sequence ID" value="NZ_JAFBCV010000004.1"/>
</dbReference>
<dbReference type="GO" id="GO:0008242">
    <property type="term" value="F:omega peptidase activity"/>
    <property type="evidence" value="ECO:0007669"/>
    <property type="project" value="UniProtKB-EC"/>
</dbReference>
<dbReference type="InterPro" id="IPR001375">
    <property type="entry name" value="Peptidase_S9_cat"/>
</dbReference>
<dbReference type="EC" id="3.4.19.1" evidence="4"/>
<dbReference type="SUPFAM" id="SSF82171">
    <property type="entry name" value="DPP6 N-terminal domain-like"/>
    <property type="match status" value="1"/>
</dbReference>
<feature type="domain" description="Peptidase S9 prolyl oligopeptidase catalytic" evidence="3">
    <location>
        <begin position="437"/>
        <end position="645"/>
    </location>
</feature>
<comment type="caution">
    <text evidence="4">The sequence shown here is derived from an EMBL/GenBank/DDBJ whole genome shotgun (WGS) entry which is preliminary data.</text>
</comment>
<protein>
    <submittedName>
        <fullName evidence="4">Acylaminoacyl-peptidase</fullName>
        <ecNumber evidence="4">3.4.19.1</ecNumber>
    </submittedName>
</protein>